<dbReference type="UniPathway" id="UPA00120">
    <property type="reaction ID" value="UER00203"/>
</dbReference>
<evidence type="ECO:0000313" key="6">
    <source>
        <dbReference type="EMBL" id="GBG22591.1"/>
    </source>
</evidence>
<dbReference type="Pfam" id="PF01817">
    <property type="entry name" value="CM_2"/>
    <property type="match status" value="1"/>
</dbReference>
<dbReference type="InterPro" id="IPR002701">
    <property type="entry name" value="CM_II_prokaryot"/>
</dbReference>
<feature type="domain" description="Chorismate mutase" evidence="5">
    <location>
        <begin position="38"/>
        <end position="135"/>
    </location>
</feature>
<dbReference type="EMBL" id="BDUD01000001">
    <property type="protein sequence ID" value="GBG22591.1"/>
    <property type="molecule type" value="Genomic_DNA"/>
</dbReference>
<dbReference type="InterPro" id="IPR008240">
    <property type="entry name" value="Chorismate_mutase_periplasmic"/>
</dbReference>
<dbReference type="GO" id="GO:0009697">
    <property type="term" value="P:salicylic acid biosynthetic process"/>
    <property type="evidence" value="ECO:0007669"/>
    <property type="project" value="TreeGrafter"/>
</dbReference>
<proteinExistence type="predicted"/>
<dbReference type="Proteomes" id="UP000245124">
    <property type="component" value="Unassembled WGS sequence"/>
</dbReference>
<dbReference type="GO" id="GO:0046417">
    <property type="term" value="P:chorismate metabolic process"/>
    <property type="evidence" value="ECO:0007669"/>
    <property type="project" value="InterPro"/>
</dbReference>
<keyword evidence="4" id="KW-0413">Isomerase</keyword>
<dbReference type="SUPFAM" id="SSF48600">
    <property type="entry name" value="Chorismate mutase II"/>
    <property type="match status" value="1"/>
</dbReference>
<dbReference type="Gene3D" id="1.20.59.10">
    <property type="entry name" value="Chorismate mutase"/>
    <property type="match status" value="1"/>
</dbReference>
<dbReference type="EC" id="5.4.99.5" evidence="2"/>
<evidence type="ECO:0000259" key="5">
    <source>
        <dbReference type="PROSITE" id="PS51168"/>
    </source>
</evidence>
<accession>A0A2R5G3F7</accession>
<dbReference type="RefSeq" id="WP_109012290.1">
    <property type="nucleotide sequence ID" value="NZ_BDUD01000001.1"/>
</dbReference>
<evidence type="ECO:0000256" key="2">
    <source>
        <dbReference type="ARBA" id="ARBA00012404"/>
    </source>
</evidence>
<dbReference type="NCBIfam" id="TIGR01806">
    <property type="entry name" value="CM_mono2"/>
    <property type="match status" value="1"/>
</dbReference>
<keyword evidence="3" id="KW-0732">Signal</keyword>
<dbReference type="InterPro" id="IPR036263">
    <property type="entry name" value="Chorismate_II_sf"/>
</dbReference>
<dbReference type="AlphaFoldDB" id="A0A2R5G3F7"/>
<dbReference type="PANTHER" id="PTHR38041">
    <property type="entry name" value="CHORISMATE MUTASE"/>
    <property type="match status" value="1"/>
</dbReference>
<gene>
    <name evidence="6" type="ORF">NIES4072_63030</name>
</gene>
<comment type="pathway">
    <text evidence="1">Metabolic intermediate biosynthesis; prephenate biosynthesis; prephenate from chorismate: step 1/1.</text>
</comment>
<name>A0A2R5G3F7_NOSCO</name>
<dbReference type="OrthoDB" id="6053806at2"/>
<organism evidence="6 7">
    <name type="scientific">Nostoc commune NIES-4072</name>
    <dbReference type="NCBI Taxonomy" id="2005467"/>
    <lineage>
        <taxon>Bacteria</taxon>
        <taxon>Bacillati</taxon>
        <taxon>Cyanobacteriota</taxon>
        <taxon>Cyanophyceae</taxon>
        <taxon>Nostocales</taxon>
        <taxon>Nostocaceae</taxon>
        <taxon>Nostoc</taxon>
    </lineage>
</organism>
<dbReference type="PROSITE" id="PS51168">
    <property type="entry name" value="CHORISMATE_MUT_2"/>
    <property type="match status" value="1"/>
</dbReference>
<protein>
    <recommendedName>
        <fullName evidence="2">chorismate mutase</fullName>
        <ecNumber evidence="2">5.4.99.5</ecNumber>
    </recommendedName>
</protein>
<dbReference type="PANTHER" id="PTHR38041:SF2">
    <property type="entry name" value="SECRETED CHORISMATE MUTASE"/>
    <property type="match status" value="1"/>
</dbReference>
<dbReference type="InterPro" id="IPR051331">
    <property type="entry name" value="Chorismate_mutase-related"/>
</dbReference>
<evidence type="ECO:0000313" key="7">
    <source>
        <dbReference type="Proteomes" id="UP000245124"/>
    </source>
</evidence>
<evidence type="ECO:0000256" key="4">
    <source>
        <dbReference type="ARBA" id="ARBA00023235"/>
    </source>
</evidence>
<dbReference type="GO" id="GO:0004106">
    <property type="term" value="F:chorismate mutase activity"/>
    <property type="evidence" value="ECO:0007669"/>
    <property type="project" value="UniProtKB-EC"/>
</dbReference>
<evidence type="ECO:0000256" key="3">
    <source>
        <dbReference type="ARBA" id="ARBA00022729"/>
    </source>
</evidence>
<comment type="caution">
    <text evidence="6">The sequence shown here is derived from an EMBL/GenBank/DDBJ whole genome shotgun (WGS) entry which is preliminary data.</text>
</comment>
<dbReference type="SMART" id="SM00830">
    <property type="entry name" value="CM_2"/>
    <property type="match status" value="1"/>
</dbReference>
<sequence length="265" mass="30012">MNLSFFKKHPLLFVIIIFFGLFFSSTVVAANLKLYLAAHNSRSLQSANPQAITIADQQLSVDKLLKLIQQRLLIAHDVARWKWNNKRPIEDLKREQELLLKVRQQAKTHSLEPDRVAAFFKAQIEAGKVIQTVDFQNWQKQGIKSFPNVPDLNQTLRPSLDKLNTELVLALIEVTTVLGCPQIRELIQSRSQVIIQGDGIDRQVQSLAISPLLKFQSASCKVVSCLCYLPFSWNRTQTSSAAPPCCQTITRKNNRHSRPRDKTGG</sequence>
<reference evidence="6 7" key="1">
    <citation type="submission" date="2017-06" db="EMBL/GenBank/DDBJ databases">
        <title>Genome sequencing of cyanobaciteial culture collection at National Institute for Environmental Studies (NIES).</title>
        <authorList>
            <person name="Hirose Y."/>
            <person name="Shimura Y."/>
            <person name="Fujisawa T."/>
            <person name="Nakamura Y."/>
            <person name="Kawachi M."/>
        </authorList>
    </citation>
    <scope>NUCLEOTIDE SEQUENCE [LARGE SCALE GENOMIC DNA]</scope>
    <source>
        <strain evidence="6 7">NIES-4072</strain>
    </source>
</reference>
<dbReference type="InterPro" id="IPR036979">
    <property type="entry name" value="CM_dom_sf"/>
</dbReference>
<evidence type="ECO:0000256" key="1">
    <source>
        <dbReference type="ARBA" id="ARBA00004817"/>
    </source>
</evidence>
<keyword evidence="7" id="KW-1185">Reference proteome</keyword>